<dbReference type="Pfam" id="PF14223">
    <property type="entry name" value="Retrotran_gag_2"/>
    <property type="match status" value="1"/>
</dbReference>
<reference evidence="2" key="1">
    <citation type="journal article" date="2018" name="Nat. Microbiol.">
        <title>Leveraging single-cell genomics to expand the fungal tree of life.</title>
        <authorList>
            <person name="Ahrendt S.R."/>
            <person name="Quandt C.A."/>
            <person name="Ciobanu D."/>
            <person name="Clum A."/>
            <person name="Salamov A."/>
            <person name="Andreopoulos B."/>
            <person name="Cheng J.F."/>
            <person name="Woyke T."/>
            <person name="Pelin A."/>
            <person name="Henrissat B."/>
            <person name="Reynolds N.K."/>
            <person name="Benny G.L."/>
            <person name="Smith M.E."/>
            <person name="James T.Y."/>
            <person name="Grigoriev I.V."/>
        </authorList>
    </citation>
    <scope>NUCLEOTIDE SEQUENCE [LARGE SCALE GENOMIC DNA]</scope>
</reference>
<evidence type="ECO:0000313" key="1">
    <source>
        <dbReference type="EMBL" id="RKO85909.1"/>
    </source>
</evidence>
<proteinExistence type="predicted"/>
<feature type="non-terminal residue" evidence="1">
    <location>
        <position position="92"/>
    </location>
</feature>
<dbReference type="Proteomes" id="UP000269721">
    <property type="component" value="Unassembled WGS sequence"/>
</dbReference>
<dbReference type="AlphaFoldDB" id="A0A4P9W161"/>
<evidence type="ECO:0008006" key="3">
    <source>
        <dbReference type="Google" id="ProtNLM"/>
    </source>
</evidence>
<dbReference type="OrthoDB" id="2680811at2759"/>
<name>A0A4P9W161_9FUNG</name>
<organism evidence="1 2">
    <name type="scientific">Blyttiomyces helicus</name>
    <dbReference type="NCBI Taxonomy" id="388810"/>
    <lineage>
        <taxon>Eukaryota</taxon>
        <taxon>Fungi</taxon>
        <taxon>Fungi incertae sedis</taxon>
        <taxon>Chytridiomycota</taxon>
        <taxon>Chytridiomycota incertae sedis</taxon>
        <taxon>Chytridiomycetes</taxon>
        <taxon>Chytridiomycetes incertae sedis</taxon>
        <taxon>Blyttiomyces</taxon>
    </lineage>
</organism>
<dbReference type="EMBL" id="KZ998630">
    <property type="protein sequence ID" value="RKO85909.1"/>
    <property type="molecule type" value="Genomic_DNA"/>
</dbReference>
<feature type="non-terminal residue" evidence="1">
    <location>
        <position position="1"/>
    </location>
</feature>
<evidence type="ECO:0000313" key="2">
    <source>
        <dbReference type="Proteomes" id="UP000269721"/>
    </source>
</evidence>
<accession>A0A4P9W161</accession>
<protein>
    <recommendedName>
        <fullName evidence="3">Retrotransposon Copia-like N-terminal domain-containing protein</fullName>
    </recommendedName>
</protein>
<sequence>AMAESTSRELDNLRIAKLTDKNYHDWKFDVKLVLEAANLSGTYTDTLEEWEAKDRKAFIVIALNGTTDQKVHVRNAKSSKEAWENLEKVHEA</sequence>
<gene>
    <name evidence="1" type="ORF">BDK51DRAFT_5627</name>
</gene>
<keyword evidence="2" id="KW-1185">Reference proteome</keyword>